<organism evidence="1">
    <name type="scientific">Solanum chacoense</name>
    <name type="common">Chaco potato</name>
    <dbReference type="NCBI Taxonomy" id="4108"/>
    <lineage>
        <taxon>Eukaryota</taxon>
        <taxon>Viridiplantae</taxon>
        <taxon>Streptophyta</taxon>
        <taxon>Embryophyta</taxon>
        <taxon>Tracheophyta</taxon>
        <taxon>Spermatophyta</taxon>
        <taxon>Magnoliopsida</taxon>
        <taxon>eudicotyledons</taxon>
        <taxon>Gunneridae</taxon>
        <taxon>Pentapetalae</taxon>
        <taxon>asterids</taxon>
        <taxon>lamiids</taxon>
        <taxon>Solanales</taxon>
        <taxon>Solanaceae</taxon>
        <taxon>Solanoideae</taxon>
        <taxon>Solaneae</taxon>
        <taxon>Solanum</taxon>
    </lineage>
</organism>
<name>A0A0V0GN47_SOLCH</name>
<proteinExistence type="predicted"/>
<dbReference type="EMBL" id="GEDG01034861">
    <property type="protein sequence ID" value="JAP09516.1"/>
    <property type="molecule type" value="Transcribed_RNA"/>
</dbReference>
<sequence length="80" mass="9352">MNVPVSGDYFCQSKVKLTSKFPVLSLYEIQLYKLEATHQKLLDQLVQASPWLPCFESPYASILVMSFIKWRTFFKCLNEI</sequence>
<protein>
    <submittedName>
        <fullName evidence="1">Putative ovule protein</fullName>
    </submittedName>
</protein>
<reference evidence="1" key="1">
    <citation type="submission" date="2015-12" db="EMBL/GenBank/DDBJ databases">
        <title>Gene expression during late stages of embryo sac development: a critical building block for successful pollen-pistil interactions.</title>
        <authorList>
            <person name="Liu Y."/>
            <person name="Joly V."/>
            <person name="Sabar M."/>
            <person name="Matton D.P."/>
        </authorList>
    </citation>
    <scope>NUCLEOTIDE SEQUENCE</scope>
</reference>
<accession>A0A0V0GN47</accession>
<evidence type="ECO:0000313" key="1">
    <source>
        <dbReference type="EMBL" id="JAP09516.1"/>
    </source>
</evidence>
<dbReference type="AlphaFoldDB" id="A0A0V0GN47"/>
<feature type="non-terminal residue" evidence="1">
    <location>
        <position position="80"/>
    </location>
</feature>